<evidence type="ECO:0000313" key="4">
    <source>
        <dbReference type="Proteomes" id="UP001159427"/>
    </source>
</evidence>
<accession>A0ABN8QVD7</accession>
<feature type="transmembrane region" description="Helical" evidence="2">
    <location>
        <begin position="83"/>
        <end position="105"/>
    </location>
</feature>
<keyword evidence="2" id="KW-0812">Transmembrane</keyword>
<keyword evidence="2" id="KW-0472">Membrane</keyword>
<feature type="transmembrane region" description="Helical" evidence="2">
    <location>
        <begin position="111"/>
        <end position="132"/>
    </location>
</feature>
<feature type="non-terminal residue" evidence="3">
    <location>
        <position position="1"/>
    </location>
</feature>
<reference evidence="3 4" key="1">
    <citation type="submission" date="2022-05" db="EMBL/GenBank/DDBJ databases">
        <authorList>
            <consortium name="Genoscope - CEA"/>
            <person name="William W."/>
        </authorList>
    </citation>
    <scope>NUCLEOTIDE SEQUENCE [LARGE SCALE GENOMIC DNA]</scope>
</reference>
<dbReference type="Proteomes" id="UP001159427">
    <property type="component" value="Unassembled WGS sequence"/>
</dbReference>
<protein>
    <submittedName>
        <fullName evidence="3">Uncharacterized protein</fullName>
    </submittedName>
</protein>
<name>A0ABN8QVD7_9CNID</name>
<evidence type="ECO:0000256" key="1">
    <source>
        <dbReference type="SAM" id="MobiDB-lite"/>
    </source>
</evidence>
<organism evidence="3 4">
    <name type="scientific">Porites evermanni</name>
    <dbReference type="NCBI Taxonomy" id="104178"/>
    <lineage>
        <taxon>Eukaryota</taxon>
        <taxon>Metazoa</taxon>
        <taxon>Cnidaria</taxon>
        <taxon>Anthozoa</taxon>
        <taxon>Hexacorallia</taxon>
        <taxon>Scleractinia</taxon>
        <taxon>Fungiina</taxon>
        <taxon>Poritidae</taxon>
        <taxon>Porites</taxon>
    </lineage>
</organism>
<feature type="compositionally biased region" description="Basic and acidic residues" evidence="1">
    <location>
        <begin position="206"/>
        <end position="219"/>
    </location>
</feature>
<dbReference type="EMBL" id="CALNXI010001508">
    <property type="protein sequence ID" value="CAH3170957.1"/>
    <property type="molecule type" value="Genomic_DNA"/>
</dbReference>
<evidence type="ECO:0000313" key="3">
    <source>
        <dbReference type="EMBL" id="CAH3170957.1"/>
    </source>
</evidence>
<keyword evidence="4" id="KW-1185">Reference proteome</keyword>
<feature type="region of interest" description="Disordered" evidence="1">
    <location>
        <begin position="205"/>
        <end position="227"/>
    </location>
</feature>
<gene>
    <name evidence="3" type="ORF">PEVE_00007638</name>
</gene>
<comment type="caution">
    <text evidence="3">The sequence shown here is derived from an EMBL/GenBank/DDBJ whole genome shotgun (WGS) entry which is preliminary data.</text>
</comment>
<evidence type="ECO:0000256" key="2">
    <source>
        <dbReference type="SAM" id="Phobius"/>
    </source>
</evidence>
<proteinExistence type="predicted"/>
<sequence length="244" mass="26510">VVFDLDWANSNKQRNFTTNLIIKQAVPEIHEEGDEVRGGSFNRYSEKMADLGTARPFSSENPQNYGLSQASYSCRCLRSTIPIFLILACAGFVVFVAGITSLVAHGPENEGAILAGVGCSVFAFGMFCVAVVKIKQVRSLKGATWQDDRTEMVVPDSTLRAYSAGSISAFTGLYPHSLLIPDGYSPPRYEDVIGSTDRALQPRIETVSHRSKSESDTPKAFDLPPPYEEAVSFSGESPINVGQC</sequence>
<keyword evidence="2" id="KW-1133">Transmembrane helix</keyword>